<name>A0AA37MC86_9HYPH</name>
<feature type="compositionally biased region" description="Acidic residues" evidence="1">
    <location>
        <begin position="180"/>
        <end position="197"/>
    </location>
</feature>
<dbReference type="AlphaFoldDB" id="A0AA37MC86"/>
<dbReference type="Proteomes" id="UP001055108">
    <property type="component" value="Unassembled WGS sequence"/>
</dbReference>
<evidence type="ECO:0000313" key="2">
    <source>
        <dbReference type="EMBL" id="GJD80852.1"/>
    </source>
</evidence>
<keyword evidence="3" id="KW-1185">Reference proteome</keyword>
<feature type="compositionally biased region" description="Basic and acidic residues" evidence="1">
    <location>
        <begin position="107"/>
        <end position="116"/>
    </location>
</feature>
<comment type="caution">
    <text evidence="2">The sequence shown here is derived from an EMBL/GenBank/DDBJ whole genome shotgun (WGS) entry which is preliminary data.</text>
</comment>
<evidence type="ECO:0000313" key="3">
    <source>
        <dbReference type="Proteomes" id="UP001055108"/>
    </source>
</evidence>
<protein>
    <submittedName>
        <fullName evidence="2">Uncharacterized protein</fullName>
    </submittedName>
</protein>
<feature type="region of interest" description="Disordered" evidence="1">
    <location>
        <begin position="1"/>
        <end position="255"/>
    </location>
</feature>
<feature type="compositionally biased region" description="Basic and acidic residues" evidence="1">
    <location>
        <begin position="75"/>
        <end position="97"/>
    </location>
</feature>
<reference evidence="2" key="2">
    <citation type="submission" date="2021-08" db="EMBL/GenBank/DDBJ databases">
        <authorList>
            <person name="Tani A."/>
            <person name="Ola A."/>
            <person name="Ogura Y."/>
            <person name="Katsura K."/>
            <person name="Hayashi T."/>
        </authorList>
    </citation>
    <scope>NUCLEOTIDE SEQUENCE</scope>
    <source>
        <strain evidence="2">NBRC 103626</strain>
    </source>
</reference>
<sequence length="255" mass="28162">MGVEAARRARHCGRDHRRDGQRAGGVDAHRERQGLVLLEPPHRPAEARADEARDDEVAERADAEHEVIVLQLGPERPRPDPGQPQRDRRDPGERERPLGQLDPVEGDEPHDLREGDRDDDEVGAAHPEGEAADQPAAGAGRERREHEPDRRRPGLVHRAEAEAEIHVEAEARQRAHVGADAEEGDVAEAELPGEAEEQVQAHGADRQDARHDQRVEQVGAGAERQRQGDEGGEEREGEEPVHPMRSAFANRPVGL</sequence>
<feature type="compositionally biased region" description="Basic and acidic residues" evidence="1">
    <location>
        <begin position="40"/>
        <end position="51"/>
    </location>
</feature>
<proteinExistence type="predicted"/>
<gene>
    <name evidence="2" type="ORF">NBEOAGPD_4095</name>
</gene>
<evidence type="ECO:0000256" key="1">
    <source>
        <dbReference type="SAM" id="MobiDB-lite"/>
    </source>
</evidence>
<accession>A0AA37MC86</accession>
<reference evidence="2" key="1">
    <citation type="journal article" date="2016" name="Front. Microbiol.">
        <title>Genome Sequence of the Piezophilic, Mesophilic Sulfate-Reducing Bacterium Desulfovibrio indicus J2T.</title>
        <authorList>
            <person name="Cao J."/>
            <person name="Maignien L."/>
            <person name="Shao Z."/>
            <person name="Alain K."/>
            <person name="Jebbar M."/>
        </authorList>
    </citation>
    <scope>NUCLEOTIDE SEQUENCE</scope>
    <source>
        <strain evidence="2">NBRC 103626</strain>
    </source>
</reference>
<organism evidence="2 3">
    <name type="scientific">Methylobacterium gregans</name>
    <dbReference type="NCBI Taxonomy" id="374424"/>
    <lineage>
        <taxon>Bacteria</taxon>
        <taxon>Pseudomonadati</taxon>
        <taxon>Pseudomonadota</taxon>
        <taxon>Alphaproteobacteria</taxon>
        <taxon>Hyphomicrobiales</taxon>
        <taxon>Methylobacteriaceae</taxon>
        <taxon>Methylobacterium</taxon>
    </lineage>
</organism>
<feature type="compositionally biased region" description="Basic and acidic residues" evidence="1">
    <location>
        <begin position="58"/>
        <end position="67"/>
    </location>
</feature>
<feature type="compositionally biased region" description="Basic and acidic residues" evidence="1">
    <location>
        <begin position="140"/>
        <end position="179"/>
    </location>
</feature>
<feature type="compositionally biased region" description="Basic and acidic residues" evidence="1">
    <location>
        <begin position="203"/>
        <end position="215"/>
    </location>
</feature>
<dbReference type="EMBL" id="BPQM01000113">
    <property type="protein sequence ID" value="GJD80852.1"/>
    <property type="molecule type" value="Genomic_DNA"/>
</dbReference>
<feature type="compositionally biased region" description="Basic and acidic residues" evidence="1">
    <location>
        <begin position="16"/>
        <end position="33"/>
    </location>
</feature>